<proteinExistence type="predicted"/>
<feature type="compositionally biased region" description="Basic and acidic residues" evidence="1">
    <location>
        <begin position="53"/>
        <end position="76"/>
    </location>
</feature>
<evidence type="ECO:0000313" key="2">
    <source>
        <dbReference type="EMBL" id="KAK5951644.1"/>
    </source>
</evidence>
<dbReference type="AlphaFoldDB" id="A0AAN8EBP9"/>
<protein>
    <submittedName>
        <fullName evidence="2">Uncharacterized protein</fullName>
    </submittedName>
</protein>
<organism evidence="2 3">
    <name type="scientific">Knufia fluminis</name>
    <dbReference type="NCBI Taxonomy" id="191047"/>
    <lineage>
        <taxon>Eukaryota</taxon>
        <taxon>Fungi</taxon>
        <taxon>Dikarya</taxon>
        <taxon>Ascomycota</taxon>
        <taxon>Pezizomycotina</taxon>
        <taxon>Eurotiomycetes</taxon>
        <taxon>Chaetothyriomycetidae</taxon>
        <taxon>Chaetothyriales</taxon>
        <taxon>Trichomeriaceae</taxon>
        <taxon>Knufia</taxon>
    </lineage>
</organism>
<accession>A0AAN8EBP9</accession>
<sequence length="98" mass="10591">MFFKQTGYKPRTGSMSSQSGAEQASTASTTQPAQQAANTKEPGTAAQAGRRRSSTDQKYRGLEGHKRSSTDGKRQSFNDQSAQPGVLGQMWTNFTKGK</sequence>
<gene>
    <name evidence="2" type="ORF">OHC33_007323</name>
</gene>
<feature type="region of interest" description="Disordered" evidence="1">
    <location>
        <begin position="1"/>
        <end position="98"/>
    </location>
</feature>
<dbReference type="EMBL" id="JAKLMC020000019">
    <property type="protein sequence ID" value="KAK5951644.1"/>
    <property type="molecule type" value="Genomic_DNA"/>
</dbReference>
<evidence type="ECO:0000313" key="3">
    <source>
        <dbReference type="Proteomes" id="UP001316803"/>
    </source>
</evidence>
<evidence type="ECO:0000256" key="1">
    <source>
        <dbReference type="SAM" id="MobiDB-lite"/>
    </source>
</evidence>
<reference evidence="2 3" key="1">
    <citation type="submission" date="2022-12" db="EMBL/GenBank/DDBJ databases">
        <title>Genomic features and morphological characterization of a novel Knufia sp. strain isolated from spacecraft assembly facility.</title>
        <authorList>
            <person name="Teixeira M."/>
            <person name="Chander A.M."/>
            <person name="Stajich J.E."/>
            <person name="Venkateswaran K."/>
        </authorList>
    </citation>
    <scope>NUCLEOTIDE SEQUENCE [LARGE SCALE GENOMIC DNA]</scope>
    <source>
        <strain evidence="2 3">FJI-L2-BK-P2</strain>
    </source>
</reference>
<comment type="caution">
    <text evidence="2">The sequence shown here is derived from an EMBL/GenBank/DDBJ whole genome shotgun (WGS) entry which is preliminary data.</text>
</comment>
<name>A0AAN8EBP9_9EURO</name>
<feature type="compositionally biased region" description="Low complexity" evidence="1">
    <location>
        <begin position="16"/>
        <end position="37"/>
    </location>
</feature>
<keyword evidence="3" id="KW-1185">Reference proteome</keyword>
<dbReference type="Proteomes" id="UP001316803">
    <property type="component" value="Unassembled WGS sequence"/>
</dbReference>